<dbReference type="InterPro" id="IPR010060">
    <property type="entry name" value="NRPS_synth"/>
</dbReference>
<dbReference type="SUPFAM" id="SSF56801">
    <property type="entry name" value="Acetyl-CoA synthetase-like"/>
    <property type="match status" value="3"/>
</dbReference>
<gene>
    <name evidence="8" type="primary">hasO</name>
</gene>
<dbReference type="Pfam" id="PF00668">
    <property type="entry name" value="Condensation"/>
    <property type="match status" value="4"/>
</dbReference>
<dbReference type="FunFam" id="3.30.300.30:FF:000010">
    <property type="entry name" value="Enterobactin synthetase component F"/>
    <property type="match status" value="2"/>
</dbReference>
<evidence type="ECO:0000256" key="5">
    <source>
        <dbReference type="ARBA" id="ARBA00022737"/>
    </source>
</evidence>
<keyword evidence="3" id="KW-0596">Phosphopantetheine</keyword>
<dbReference type="Gene3D" id="3.40.50.12780">
    <property type="entry name" value="N-terminal domain of ligase-like"/>
    <property type="match status" value="1"/>
</dbReference>
<evidence type="ECO:0000259" key="7">
    <source>
        <dbReference type="PROSITE" id="PS50075"/>
    </source>
</evidence>
<dbReference type="PROSITE" id="PS00012">
    <property type="entry name" value="PHOSPHOPANTETHEINE"/>
    <property type="match status" value="1"/>
</dbReference>
<dbReference type="PROSITE" id="PS50075">
    <property type="entry name" value="CARRIER"/>
    <property type="match status" value="3"/>
</dbReference>
<comment type="cofactor">
    <cofactor evidence="1">
        <name>pantetheine 4'-phosphate</name>
        <dbReference type="ChEBI" id="CHEBI:47942"/>
    </cofactor>
</comment>
<evidence type="ECO:0000313" key="8">
    <source>
        <dbReference type="EMBL" id="AHZ20774.1"/>
    </source>
</evidence>
<dbReference type="PANTHER" id="PTHR45527">
    <property type="entry name" value="NONRIBOSOMAL PEPTIDE SYNTHETASE"/>
    <property type="match status" value="1"/>
</dbReference>
<dbReference type="InterPro" id="IPR023213">
    <property type="entry name" value="CAT-like_dom_sf"/>
</dbReference>
<feature type="domain" description="Carrier" evidence="7">
    <location>
        <begin position="2029"/>
        <end position="2103"/>
    </location>
</feature>
<dbReference type="EMBL" id="KJ502174">
    <property type="protein sequence ID" value="AHZ20774.1"/>
    <property type="molecule type" value="Genomic_DNA"/>
</dbReference>
<dbReference type="InterPro" id="IPR010071">
    <property type="entry name" value="AA_adenyl_dom"/>
</dbReference>
<evidence type="ECO:0000256" key="3">
    <source>
        <dbReference type="ARBA" id="ARBA00022450"/>
    </source>
</evidence>
<dbReference type="Pfam" id="PF13193">
    <property type="entry name" value="AMP-binding_C"/>
    <property type="match status" value="2"/>
</dbReference>
<dbReference type="Gene3D" id="3.40.50.1820">
    <property type="entry name" value="alpha/beta hydrolase"/>
    <property type="match status" value="1"/>
</dbReference>
<keyword evidence="5" id="KW-0677">Repeat</keyword>
<dbReference type="GO" id="GO:0008610">
    <property type="term" value="P:lipid biosynthetic process"/>
    <property type="evidence" value="ECO:0007669"/>
    <property type="project" value="UniProtKB-ARBA"/>
</dbReference>
<proteinExistence type="inferred from homology"/>
<name>A0A024BTS0_9NOST</name>
<dbReference type="GO" id="GO:0043041">
    <property type="term" value="P:amino acid activation for nonribosomal peptide biosynthetic process"/>
    <property type="evidence" value="ECO:0007669"/>
    <property type="project" value="TreeGrafter"/>
</dbReference>
<dbReference type="InterPro" id="IPR001242">
    <property type="entry name" value="Condensation_dom"/>
</dbReference>
<dbReference type="InterPro" id="IPR025110">
    <property type="entry name" value="AMP-bd_C"/>
</dbReference>
<dbReference type="FunFam" id="3.40.50.980:FF:000001">
    <property type="entry name" value="Non-ribosomal peptide synthetase"/>
    <property type="match status" value="3"/>
</dbReference>
<dbReference type="Pfam" id="PF00501">
    <property type="entry name" value="AMP-binding"/>
    <property type="match status" value="3"/>
</dbReference>
<dbReference type="Gene3D" id="3.30.300.30">
    <property type="match status" value="3"/>
</dbReference>
<dbReference type="GO" id="GO:0017000">
    <property type="term" value="P:antibiotic biosynthetic process"/>
    <property type="evidence" value="ECO:0007669"/>
    <property type="project" value="UniProtKB-KW"/>
</dbReference>
<evidence type="ECO:0000256" key="2">
    <source>
        <dbReference type="ARBA" id="ARBA00006432"/>
    </source>
</evidence>
<feature type="domain" description="Carrier" evidence="7">
    <location>
        <begin position="975"/>
        <end position="1049"/>
    </location>
</feature>
<evidence type="ECO:0000256" key="1">
    <source>
        <dbReference type="ARBA" id="ARBA00001957"/>
    </source>
</evidence>
<dbReference type="CDD" id="cd19534">
    <property type="entry name" value="E_NRPS"/>
    <property type="match status" value="1"/>
</dbReference>
<dbReference type="Gene3D" id="1.10.1200.10">
    <property type="entry name" value="ACP-like"/>
    <property type="match status" value="2"/>
</dbReference>
<dbReference type="CDD" id="cd17643">
    <property type="entry name" value="A_NRPS_Cytc1-like"/>
    <property type="match status" value="1"/>
</dbReference>
<dbReference type="CDD" id="cd12116">
    <property type="entry name" value="A_NRPS_Ta1_like"/>
    <property type="match status" value="1"/>
</dbReference>
<dbReference type="InterPro" id="IPR045851">
    <property type="entry name" value="AMP-bd_C_sf"/>
</dbReference>
<dbReference type="InterPro" id="IPR036736">
    <property type="entry name" value="ACP-like_sf"/>
</dbReference>
<dbReference type="CDD" id="cd05930">
    <property type="entry name" value="A_NRPS"/>
    <property type="match status" value="1"/>
</dbReference>
<dbReference type="GO" id="GO:0044550">
    <property type="term" value="P:secondary metabolite biosynthetic process"/>
    <property type="evidence" value="ECO:0007669"/>
    <property type="project" value="UniProtKB-ARBA"/>
</dbReference>
<evidence type="ECO:0000256" key="4">
    <source>
        <dbReference type="ARBA" id="ARBA00022553"/>
    </source>
</evidence>
<dbReference type="InterPro" id="IPR020845">
    <property type="entry name" value="AMP-binding_CS"/>
</dbReference>
<dbReference type="FunFam" id="1.10.1200.10:FF:000005">
    <property type="entry name" value="Nonribosomal peptide synthetase 1"/>
    <property type="match status" value="2"/>
</dbReference>
<dbReference type="GO" id="GO:0072330">
    <property type="term" value="P:monocarboxylic acid biosynthetic process"/>
    <property type="evidence" value="ECO:0007669"/>
    <property type="project" value="UniProtKB-ARBA"/>
</dbReference>
<feature type="domain" description="Carrier" evidence="7">
    <location>
        <begin position="3535"/>
        <end position="3610"/>
    </location>
</feature>
<reference evidence="8" key="1">
    <citation type="journal article" date="2014" name="Proc. Natl. Acad. Sci. U.S.A.">
        <title>Hassallidins, antifungal glycolipopeptides, are widespread among cyanobacteria and are the end-product of a nonribosomal pathway.</title>
        <authorList>
            <person name="Vestola J."/>
            <person name="Shishido T.K."/>
            <person name="Jokela J."/>
            <person name="Fewer D.P."/>
            <person name="Aitio O."/>
            <person name="Permi P."/>
            <person name="Wahlsten M."/>
            <person name="Wang H."/>
            <person name="Rouhiainen L."/>
            <person name="Sivonen K."/>
        </authorList>
    </citation>
    <scope>NUCLEOTIDE SEQUENCE</scope>
</reference>
<sequence length="3645" mass="411985">MTSLKDKIQDIFPLTPLQKGLLFHSLYEPESGVYFEQLHCQLQGDVSIVAVRQAWQTLVDRHPILRTAIVTKGQTEPVQIVFRNLVFNITEEDWRGLSSIAQKIRLEEFLESDKRQGFVLNRPPLMRVSLIRLEEDRWHLIWSHHHLILDGWSWPILLREFLMLHKAARENINISLPNVRPYGDFIAWLKQKNPQDGEFFWREYMGDFESATPLLMTSKTKVSDTFKGGEINQLLSPENTAFLQKLARNCSVTLNTVIQGAWAILLNRYSRTTDIVYGITVAGRPPELPGVEGMIGPFINTLPFRVLISGEETLESWLQKLQARASLMRQFEHTSLSDIQSWSRVPRGQQMFESLLAFENFPFDNSLKTEDFGLNVPESSFSESTHYPLTLVVVPGEIISLKLSYNAARFDAVTMELLLEQFSNLLLNMANNSQALLHSLSLLGYEEREQKTEKKEQLPITIAEIFTETVKKYPERIALTYDNESLTYQELDRQSNRIARYLQSLGISAEKRVVICLERSPEMIIAMLAVVKAGGVYVPVDPAYPDDRIEFTITDCEAELILTTTNITEKLPDSTIKICLDAENAPYLNVSTEALIIDNIEPDSGAYIIYTSGSTGKPKGVLVTQHNLTRLFKSTEHWFKFNEQDVWTFFHSFAFDFSVWEIWGALFYGGKLVIVPHCVSRDPQRFLQLLQNEQVTVLNQTPSAFAQLLACKDVTVNLSSLRYIIFGGEALNLASLRPWFEHYGENQTRLVNMYGITETTVHVTYRPISKQDVDNSSGSLIGQPIPDLHLYILDSDGNRLPTGVIGEMYVGGAGVARGYLNRPELTAERFVKDHFSSSSCLYRTGDLGRFLPNGDLEYLGRIDNQVKIRGFRIEIGEIETAFSQFPAVQENIVVVATDAETNQKRLIAYLVCTSEQQPTIETLRNHLQQLLPDYMIPSQIVYLDKFPLTANGKIDRKSLPVPEINRENIGIEFVPPATEIEQKIAEIWQQVLGINRVGRFDNYFVLGGDSIRSIRVCSLAQAAGLNLKIEQIFSHPVLLELAEFLETAATVETQVWHQEPFALITDADRENLENIAIDAYPLAQLQAGMLFHGEYSQSSTTYHDVFSFRIRIPFDLQVWEQAYGQMFARHRVLRTAFYLAEFSQPTQVIVKDVPAKVIFADLTNLLPSAQDNYIKTFIDQERVSRFDYKSAPLMRFHIHLLDQNVMEATFSFHHAIIDGWSFANFLAELTGLYLNLMGKGVPILHPQTNLEYSRFIALEQQALQDQKKREFWQQQLKEISFTKIPRLPITVSSESQSSMGKIDLTLSDTISQGLKDVSHQLGVPLRTVLLALHLHILAVFSGEEEIVTGLVSNGRPDETDSDRILGLFLNTLPLRLKLPRGSWVNLIKETWRAEQALMPNRRFPLAELQRLNGNQPLFETSLNFVHFHVYKGLLNWREVELLESTSFEETNIPFAVTWNEEVAAVNISLNITYNSQELTAAQINNIANYYQTSAELLSKNPQKNREYLLTPQEIFTNDKNDQLEITPVHEIVTQQAAVNPDSIAVICEGEVWTYQQLNQKANRLARFLQKHGISHEQPVGICLERSLDMVCTMLGVLKAGGCYVPIDPHYPAARIQSMLEDAKVNLLLTRSELKVNYGETICLDIYKEEIETQFTDNLEITVFPDNIAYIIFTSGSTGRPKGVAVSHQALAYHQNWFLENFTVNNHDIVLQKTPFSFDASVWEFWTPLMVGAKLVMAKPGGHQDPAYLVKTIQQENVTLLQLVPSLLEIILGEPKFSQCSSLRLVFSGGEALKKRVWHDFKDNLAIPLINLYGPAETTIDVAVHDCRENENADIIPIGEPVTNTKLYVLNSHLQPVPVGTPGELFVSGYQLARGYWNAPGMTGERFLPDPFVEGERMYRTGDRARYLPDGTIEFLGRADQQVKIRGFRIETAEIVAALEQQTWVNRAVVKAITTPGKPNRLIAYLQLQETITNWQKVLRLELAQILPDYMIPAFLVKIENWPLLPNGKIDINSLPDPEIAETTREEYIAPENETEKILTQLWEQVLQVSRIGVTDNFFELGGDSIIGLQIIAKARDLGFYFTPQDLFNYPQVSDLANHVRKVDNRPANLPTIEQGEIPLTPIQNWFFQQSLAYPEHWNQAILLDIKPQFNIAKFQKAVNQLVTKHPAFRLKFRQSETGWIQELDPNIQGVNLDIVDLTNIPETELSAQLQTIATKFQSQLNLETGTLFRAVYFQTAANTADKLLLIIHHLIVDGVSWRVILQDLAAKVVENMPQSLQKQSVSFPQWSNYLQQTIQSANWEKDVDFWKHQTVDNFTLPLDLPNSLHGDVGDIELANNTENSATQIECNFTKEETDKLLFDIPRTRKARIQEVLLTALLAAVSEWIGKSEIVIALESHGRETTLDISDAVGWFTSLFPCKLAKSNGNILDNLATTKEHLRNLPNNGFSYGILSQKPEYAAILSPIPQGIIFNYLGQFDEQITPDAPFTPAVEDTGISRHPENQRAFQLEITGLIANGKLQMRFGFSKALHQEVTIHNLVNSYQRCLRDLLTASDYQAESWQPRDFPLVNLTQEQLNIAVEGTTDLEDIYPLAPVQEGILFHTNYETDKDIYLQQVTGNIEGNLDVEIFKTAWESCINRHSSLRTSFIWRSLPHPVARVHSSVNLPFIVEDWQNLGVNELESMWTDLLTNDRQQNLSTETAPLMRLTLVRTESQKWRFCWTHHHILLDGWSLPLVFGDVIAFYQAQQSHQVLHLSPTPNYRDFIVWLNQKETHTAEAFWRQELAGLQSATSLGLINQKSTDYQILEATIAPEIYTQLKTYANKNQITVNTLVQAAWGILLSKYSGADEVVFGMTVSGRTTELSGFSEMVGLFINTLPLRLKFDAATPVQKWLKEVGDRILSINEYSYNRLVDIQGWSDVNRGESLFESIVVYENYPVGENLRNHPGDLVINGVESLEKNHYPVSLYALPGEDLTLKIAFQKNIGTVKEREQLLQQLTHILTTFATKSPQYIGEIGLRTSPDQPITHHPLPISTILDLFSQQVSQNPDSPAILQGKKWLTYRELDQKSDQIAQALIQLGVKQETLVAVCLERHAGLVMALLGIIKTGAAYLPLDPAFPSDRLQWILADSQAGVILTESQIAPHIPTSSAQILLLEAIPQDPTVISPPQTPLNLAYTIYTSGSTGRPKGVQIQHQSLVNFLLSFQAKLQLTAADTQVAVTTISFDIAGLELFLPLISGAKLVLADRETTQDGFKLAQLLQQSQATIMQATPTTWRLLLTAGWQPQNDFCALCGGEAMPGELAASLLESKVNLWNVYGPTETTIWSAMKKVEQPEDALSIGQGITNTSLYILDRGLNPLPVGIAGELYIGGMGLARGYRGNPRLTSTTFIPNLFSQQPGERLYRTGDLARWLPNGEIEFLGRLDYQVKIRGYRIELGEIETVLESHPAITQAIVQAIGETFTDQKLVAYLVAKSDNLRGVAIEETPTIETLRLYLSTKLPDYMIPSAWVFLDTMPLTANNKVNRRALPIPTQADAQVDYLAPRNPIEEALVEMWQELLKVEKVGVKDNFFHLGGHSLLAGQFHGRIKKVFAVDLALRELFSTVTIEEIAPLLVERETKSGNTEKIAKAFLRLKRMTPEEKAQLLQAKQQQN</sequence>
<comment type="similarity">
    <text evidence="2">Belongs to the ATP-dependent AMP-binding enzyme family.</text>
</comment>
<dbReference type="NCBIfam" id="TIGR01720">
    <property type="entry name" value="NRPS-para261"/>
    <property type="match status" value="1"/>
</dbReference>
<dbReference type="Pfam" id="PF00550">
    <property type="entry name" value="PP-binding"/>
    <property type="match status" value="3"/>
</dbReference>
<dbReference type="GO" id="GO:0003824">
    <property type="term" value="F:catalytic activity"/>
    <property type="evidence" value="ECO:0007669"/>
    <property type="project" value="UniProtKB-KW"/>
</dbReference>
<organism evidence="8">
    <name type="scientific">Anabaena sp. Syke748</name>
    <dbReference type="NCBI Taxonomy" id="1497395"/>
    <lineage>
        <taxon>Bacteria</taxon>
        <taxon>Bacillati</taxon>
        <taxon>Cyanobacteriota</taxon>
        <taxon>Cyanophyceae</taxon>
        <taxon>Nostocales</taxon>
        <taxon>Nostocaceae</taxon>
        <taxon>Anabaena</taxon>
    </lineage>
</organism>
<dbReference type="CDD" id="cd19543">
    <property type="entry name" value="DCL_NRPS"/>
    <property type="match status" value="2"/>
</dbReference>
<accession>A0A024BTS0</accession>
<dbReference type="NCBIfam" id="NF003417">
    <property type="entry name" value="PRK04813.1"/>
    <property type="match status" value="3"/>
</dbReference>
<keyword evidence="4" id="KW-0597">Phosphoprotein</keyword>
<dbReference type="Gene3D" id="3.30.559.30">
    <property type="entry name" value="Nonribosomal peptide synthetase, condensation domain"/>
    <property type="match status" value="4"/>
</dbReference>
<dbReference type="InterPro" id="IPR029058">
    <property type="entry name" value="AB_hydrolase_fold"/>
</dbReference>
<evidence type="ECO:0000256" key="6">
    <source>
        <dbReference type="ARBA" id="ARBA00023194"/>
    </source>
</evidence>
<dbReference type="Gene3D" id="3.40.50.980">
    <property type="match status" value="4"/>
</dbReference>
<dbReference type="InterPro" id="IPR042099">
    <property type="entry name" value="ANL_N_sf"/>
</dbReference>
<dbReference type="FunFam" id="3.40.50.12780:FF:000012">
    <property type="entry name" value="Non-ribosomal peptide synthetase"/>
    <property type="match status" value="3"/>
</dbReference>
<dbReference type="NCBIfam" id="TIGR01733">
    <property type="entry name" value="AA-adenyl-dom"/>
    <property type="match status" value="3"/>
</dbReference>
<dbReference type="SUPFAM" id="SSF52777">
    <property type="entry name" value="CoA-dependent acyltransferases"/>
    <property type="match status" value="8"/>
</dbReference>
<dbReference type="InterPro" id="IPR009081">
    <property type="entry name" value="PP-bd_ACP"/>
</dbReference>
<protein>
    <submittedName>
        <fullName evidence="8">Non-ribosomal peptide synthase</fullName>
    </submittedName>
</protein>
<dbReference type="InterPro" id="IPR006162">
    <property type="entry name" value="Ppantetheine_attach_site"/>
</dbReference>
<dbReference type="PROSITE" id="PS00455">
    <property type="entry name" value="AMP_BINDING"/>
    <property type="match status" value="2"/>
</dbReference>
<dbReference type="PANTHER" id="PTHR45527:SF14">
    <property type="entry name" value="PLIPASTATIN SYNTHASE SUBUNIT B"/>
    <property type="match status" value="1"/>
</dbReference>
<dbReference type="FunFam" id="3.40.50.980:FF:000002">
    <property type="entry name" value="Enterobactin synthetase component F"/>
    <property type="match status" value="1"/>
</dbReference>
<dbReference type="GO" id="GO:0005829">
    <property type="term" value="C:cytosol"/>
    <property type="evidence" value="ECO:0007669"/>
    <property type="project" value="TreeGrafter"/>
</dbReference>
<dbReference type="InterPro" id="IPR000873">
    <property type="entry name" value="AMP-dep_synth/lig_dom"/>
</dbReference>
<dbReference type="Gene3D" id="2.30.38.10">
    <property type="entry name" value="Luciferase, Domain 3"/>
    <property type="match status" value="2"/>
</dbReference>
<dbReference type="FunFam" id="2.30.38.10:FF:000001">
    <property type="entry name" value="Non-ribosomal peptide synthetase PvdI"/>
    <property type="match status" value="2"/>
</dbReference>
<dbReference type="GO" id="GO:0031177">
    <property type="term" value="F:phosphopantetheine binding"/>
    <property type="evidence" value="ECO:0007669"/>
    <property type="project" value="TreeGrafter"/>
</dbReference>
<dbReference type="SUPFAM" id="SSF47336">
    <property type="entry name" value="ACP-like"/>
    <property type="match status" value="3"/>
</dbReference>
<dbReference type="FunFam" id="1.10.1200.10:FF:000016">
    <property type="entry name" value="Non-ribosomal peptide synthase"/>
    <property type="match status" value="1"/>
</dbReference>
<dbReference type="Gene3D" id="3.30.559.10">
    <property type="entry name" value="Chloramphenicol acetyltransferase-like domain"/>
    <property type="match status" value="4"/>
</dbReference>
<keyword evidence="6" id="KW-0045">Antibiotic biosynthesis</keyword>